<dbReference type="EC" id="2.1.1.77" evidence="3"/>
<evidence type="ECO:0000256" key="4">
    <source>
        <dbReference type="ARBA" id="ARBA00022490"/>
    </source>
</evidence>
<dbReference type="Gene3D" id="3.40.50.150">
    <property type="entry name" value="Vaccinia Virus protein VP39"/>
    <property type="match status" value="1"/>
</dbReference>
<dbReference type="SUPFAM" id="SSF53335">
    <property type="entry name" value="S-adenosyl-L-methionine-dependent methyltransferases"/>
    <property type="match status" value="1"/>
</dbReference>
<comment type="caution">
    <text evidence="8">The sequence shown here is derived from an EMBL/GenBank/DDBJ whole genome shotgun (WGS) entry which is preliminary data.</text>
</comment>
<keyword evidence="5" id="KW-0489">Methyltransferase</keyword>
<dbReference type="PANTHER" id="PTHR11579">
    <property type="entry name" value="PROTEIN-L-ISOASPARTATE O-METHYLTRANSFERASE"/>
    <property type="match status" value="1"/>
</dbReference>
<name>A0AAN9UCJ6_9PEZI</name>
<keyword evidence="9" id="KW-1185">Reference proteome</keyword>
<dbReference type="CDD" id="cd02440">
    <property type="entry name" value="AdoMet_MTases"/>
    <property type="match status" value="1"/>
</dbReference>
<dbReference type="GO" id="GO:0032259">
    <property type="term" value="P:methylation"/>
    <property type="evidence" value="ECO:0007669"/>
    <property type="project" value="UniProtKB-KW"/>
</dbReference>
<comment type="subcellular location">
    <subcellularLocation>
        <location evidence="1">Cytoplasm</location>
    </subcellularLocation>
</comment>
<evidence type="ECO:0000256" key="5">
    <source>
        <dbReference type="ARBA" id="ARBA00022603"/>
    </source>
</evidence>
<proteinExistence type="inferred from homology"/>
<evidence type="ECO:0000313" key="8">
    <source>
        <dbReference type="EMBL" id="KAK7745794.1"/>
    </source>
</evidence>
<keyword evidence="6" id="KW-0808">Transferase</keyword>
<reference evidence="8 9" key="1">
    <citation type="journal article" date="2023" name="PLoS ONE">
        <title>Cytospora paraplurivora sp. nov. isolated from orchards with fruit tree decline syndrome in Ontario, Canada.</title>
        <authorList>
            <person name="Ilyukhin E."/>
            <person name="Nguyen H.D.T."/>
            <person name="Castle A.J."/>
            <person name="Ellouze W."/>
        </authorList>
    </citation>
    <scope>NUCLEOTIDE SEQUENCE [LARGE SCALE GENOMIC DNA]</scope>
    <source>
        <strain evidence="8 9">FDS-564</strain>
    </source>
</reference>
<dbReference type="AlphaFoldDB" id="A0AAN9UCJ6"/>
<comment type="similarity">
    <text evidence="2">Belongs to the methyltransferase superfamily. L-isoaspartyl/D-aspartyl protein methyltransferase family.</text>
</comment>
<dbReference type="Pfam" id="PF01135">
    <property type="entry name" value="PCMT"/>
    <property type="match status" value="1"/>
</dbReference>
<evidence type="ECO:0000313" key="9">
    <source>
        <dbReference type="Proteomes" id="UP001320245"/>
    </source>
</evidence>
<evidence type="ECO:0000256" key="7">
    <source>
        <dbReference type="ARBA" id="ARBA00022691"/>
    </source>
</evidence>
<evidence type="ECO:0000256" key="3">
    <source>
        <dbReference type="ARBA" id="ARBA00011890"/>
    </source>
</evidence>
<accession>A0AAN9UCJ6</accession>
<dbReference type="InterPro" id="IPR029063">
    <property type="entry name" value="SAM-dependent_MTases_sf"/>
</dbReference>
<protein>
    <recommendedName>
        <fullName evidence="3">protein-L-isoaspartate(D-aspartate) O-methyltransferase</fullName>
        <ecNumber evidence="3">2.1.1.77</ecNumber>
    </recommendedName>
</protein>
<dbReference type="Proteomes" id="UP001320245">
    <property type="component" value="Unassembled WGS sequence"/>
</dbReference>
<evidence type="ECO:0000256" key="2">
    <source>
        <dbReference type="ARBA" id="ARBA00005369"/>
    </source>
</evidence>
<sequence>MANDDLVEQLWRNGLITDEKVKEAFKKVQPFHKYQLPLCDTHTHTHIHMTTDINPSIYHDPNKTKSADQIQVDRANYAPSSPYRDYPQSIGHSATISAPHMHATAVEHLLPYLTPSPRNPAPRVLDIGSGSGYLTHVIAELTGEQGTVVGVEHIPQLRDLGEANFSKSERGRELLASGRVRLRVGDGRKGWVEPDEREEGKEKKGGWDAIHVGASAVELQQELVDQLRAPGRMFIPVDDTPGVEKAQHIWAVDKDEKGVITRKKLFAVRYVPLTDPPEESKV</sequence>
<dbReference type="EMBL" id="JAJSPL020000007">
    <property type="protein sequence ID" value="KAK7745794.1"/>
    <property type="molecule type" value="Genomic_DNA"/>
</dbReference>
<evidence type="ECO:0000256" key="6">
    <source>
        <dbReference type="ARBA" id="ARBA00022679"/>
    </source>
</evidence>
<dbReference type="InterPro" id="IPR000682">
    <property type="entry name" value="PCMT"/>
</dbReference>
<evidence type="ECO:0000256" key="1">
    <source>
        <dbReference type="ARBA" id="ARBA00004496"/>
    </source>
</evidence>
<dbReference type="GO" id="GO:0005737">
    <property type="term" value="C:cytoplasm"/>
    <property type="evidence" value="ECO:0007669"/>
    <property type="project" value="UniProtKB-SubCell"/>
</dbReference>
<dbReference type="PANTHER" id="PTHR11579:SF0">
    <property type="entry name" value="PROTEIN-L-ISOASPARTATE(D-ASPARTATE) O-METHYLTRANSFERASE"/>
    <property type="match status" value="1"/>
</dbReference>
<keyword evidence="7" id="KW-0949">S-adenosyl-L-methionine</keyword>
<gene>
    <name evidence="8" type="ORF">SLS53_002511</name>
</gene>
<dbReference type="GO" id="GO:0004719">
    <property type="term" value="F:protein-L-isoaspartate (D-aspartate) O-methyltransferase activity"/>
    <property type="evidence" value="ECO:0007669"/>
    <property type="project" value="UniProtKB-EC"/>
</dbReference>
<keyword evidence="4" id="KW-0963">Cytoplasm</keyword>
<organism evidence="8 9">
    <name type="scientific">Cytospora paraplurivora</name>
    <dbReference type="NCBI Taxonomy" id="2898453"/>
    <lineage>
        <taxon>Eukaryota</taxon>
        <taxon>Fungi</taxon>
        <taxon>Dikarya</taxon>
        <taxon>Ascomycota</taxon>
        <taxon>Pezizomycotina</taxon>
        <taxon>Sordariomycetes</taxon>
        <taxon>Sordariomycetidae</taxon>
        <taxon>Diaporthales</taxon>
        <taxon>Cytosporaceae</taxon>
        <taxon>Cytospora</taxon>
    </lineage>
</organism>